<dbReference type="HOGENOM" id="CLU_126987_0_0_0"/>
<accession>Q9PJS2</accession>
<evidence type="ECO:0000256" key="1">
    <source>
        <dbReference type="SAM" id="Phobius"/>
    </source>
</evidence>
<organism evidence="2 3">
    <name type="scientific">Chlamydia muridarum (strain MoPn / Nigg)</name>
    <dbReference type="NCBI Taxonomy" id="243161"/>
    <lineage>
        <taxon>Bacteria</taxon>
        <taxon>Pseudomonadati</taxon>
        <taxon>Chlamydiota</taxon>
        <taxon>Chlamydiia</taxon>
        <taxon>Chlamydiales</taxon>
        <taxon>Chlamydiaceae</taxon>
        <taxon>Chlamydia/Chlamydophila group</taxon>
        <taxon>Chlamydia</taxon>
    </lineage>
</organism>
<reference evidence="2 3" key="1">
    <citation type="journal article" date="2000" name="Nucleic Acids Res.">
        <title>Genome sequences of Chlamydia trachomatis MoPn and Chlamydia pneumoniae AR39.</title>
        <authorList>
            <person name="Read T.D."/>
            <person name="Brunham R.C."/>
            <person name="Shen C."/>
            <person name="Gill S.R."/>
            <person name="Heidelberg J.F."/>
            <person name="White O."/>
            <person name="Hickey E.K."/>
            <person name="Peterson J.D."/>
            <person name="Utterback T.R."/>
            <person name="Berry K.J."/>
            <person name="Bass S."/>
            <person name="Linher K.D."/>
            <person name="Weidman J.F."/>
            <person name="Khouri H.M."/>
            <person name="Craven B."/>
            <person name="Bowman C."/>
            <person name="Dodson R.J."/>
            <person name="Gwinn M.L."/>
            <person name="Nelson W.C."/>
            <person name="DeBoy R.T."/>
            <person name="Kolonay J.F."/>
            <person name="McClarty G."/>
            <person name="Salzberg S.L."/>
            <person name="Eisen J.A."/>
            <person name="Fraser C.M."/>
        </authorList>
    </citation>
    <scope>NUCLEOTIDE SEQUENCE [LARGE SCALE GENOMIC DNA]</scope>
    <source>
        <strain evidence="3">MoPn / Nigg</strain>
    </source>
</reference>
<sequence length="209" mass="23750">MHRSLFLSIVQKRGVIVHILICLLTILGSFSLPAFGTHFLAEEEQFYMDRFVFSGRYPDMETMEIHAERKKRVQFDVTGSFPKLESVVYKGSFGLLRSKIKGECPELSFVNLSCTSCKMDLDFRGEWKKSASIHIRNEQEPITIMLPKDVGVIVYTQVDVNSKVIAEGDLVKKGRGFWKKTFRNSLVGEAPVTLTFHVETRNGGAILLR</sequence>
<dbReference type="KEGG" id="cmu:TC_0756"/>
<name>Q9PJS2_CHLMU</name>
<evidence type="ECO:0000313" key="2">
    <source>
        <dbReference type="EMBL" id="AAF39560.1"/>
    </source>
</evidence>
<feature type="transmembrane region" description="Helical" evidence="1">
    <location>
        <begin position="15"/>
        <end position="41"/>
    </location>
</feature>
<gene>
    <name evidence="2" type="ordered locus">TC_0756</name>
</gene>
<dbReference type="EMBL" id="AE002160">
    <property type="protein sequence ID" value="AAF39560.1"/>
    <property type="molecule type" value="Genomic_DNA"/>
</dbReference>
<dbReference type="Proteomes" id="UP000000800">
    <property type="component" value="Chromosome"/>
</dbReference>
<dbReference type="AlphaFoldDB" id="Q9PJS2"/>
<keyword evidence="1" id="KW-1133">Transmembrane helix</keyword>
<dbReference type="PATRIC" id="fig|243161.6.peg.809"/>
<keyword evidence="1" id="KW-0812">Transmembrane</keyword>
<dbReference type="PIR" id="A81670">
    <property type="entry name" value="A81670"/>
</dbReference>
<keyword evidence="3" id="KW-1185">Reference proteome</keyword>
<evidence type="ECO:0000313" key="3">
    <source>
        <dbReference type="Proteomes" id="UP000000800"/>
    </source>
</evidence>
<keyword evidence="1" id="KW-0472">Membrane</keyword>
<protein>
    <submittedName>
        <fullName evidence="2">Uncharacterized protein</fullName>
    </submittedName>
</protein>
<proteinExistence type="predicted"/>